<comment type="function">
    <text evidence="5">Catalyzes the transfer of endogenously produced octanoic acid from octanoyl-acyl-carrier-protein onto the lipoyl domains of lipoate-dependent enzymes. Lipoyl-ACP can also act as a substrate although octanoyl-ACP is likely to be the physiological substrate.</text>
</comment>
<dbReference type="Pfam" id="PF21948">
    <property type="entry name" value="LplA-B_cat"/>
    <property type="match status" value="1"/>
</dbReference>
<dbReference type="OrthoDB" id="19908at2759"/>
<evidence type="ECO:0000256" key="2">
    <source>
        <dbReference type="ARBA" id="ARBA00007907"/>
    </source>
</evidence>
<feature type="binding site" evidence="7">
    <location>
        <begin position="89"/>
        <end position="96"/>
    </location>
    <ligand>
        <name>substrate</name>
    </ligand>
</feature>
<dbReference type="GO" id="GO:0033819">
    <property type="term" value="F:lipoyl(octanoyl) transferase activity"/>
    <property type="evidence" value="ECO:0007669"/>
    <property type="project" value="UniProtKB-EC"/>
</dbReference>
<comment type="caution">
    <text evidence="10">The sequence shown here is derived from an EMBL/GenBank/DDBJ whole genome shotgun (WGS) entry which is preliminary data.</text>
</comment>
<dbReference type="PANTHER" id="PTHR10993:SF7">
    <property type="entry name" value="LIPOYLTRANSFERASE 2, MITOCHONDRIAL-RELATED"/>
    <property type="match status" value="1"/>
</dbReference>
<evidence type="ECO:0000256" key="8">
    <source>
        <dbReference type="PIRSR" id="PIRSR016262-3"/>
    </source>
</evidence>
<keyword evidence="4 5" id="KW-0012">Acyltransferase</keyword>
<accession>A0A2S6BXN5</accession>
<evidence type="ECO:0000256" key="6">
    <source>
        <dbReference type="PIRSR" id="PIRSR016262-1"/>
    </source>
</evidence>
<feature type="binding site" evidence="7">
    <location>
        <begin position="169"/>
        <end position="171"/>
    </location>
    <ligand>
        <name>substrate</name>
    </ligand>
</feature>
<dbReference type="PIRSF" id="PIRSF016262">
    <property type="entry name" value="LPLase"/>
    <property type="match status" value="1"/>
</dbReference>
<name>A0A2S6BXN5_9PEZI</name>
<dbReference type="InterPro" id="IPR020605">
    <property type="entry name" value="Octanoyltransferase_CS"/>
</dbReference>
<dbReference type="SUPFAM" id="SSF55681">
    <property type="entry name" value="Class II aaRS and biotin synthetases"/>
    <property type="match status" value="1"/>
</dbReference>
<dbReference type="NCBIfam" id="TIGR00214">
    <property type="entry name" value="lipB"/>
    <property type="match status" value="1"/>
</dbReference>
<dbReference type="EMBL" id="PNEN01001713">
    <property type="protein sequence ID" value="PPJ52211.1"/>
    <property type="molecule type" value="Genomic_DNA"/>
</dbReference>
<comment type="pathway">
    <text evidence="1 5">Protein modification; protein lipoylation via endogenous pathway; protein N(6)-(lipoyl)lysine from octanoyl-[acyl-carrier-protein]: step 1/2.</text>
</comment>
<evidence type="ECO:0000256" key="1">
    <source>
        <dbReference type="ARBA" id="ARBA00004821"/>
    </source>
</evidence>
<feature type="active site" description="Acyl-thioester intermediate" evidence="6">
    <location>
        <position position="187"/>
    </location>
</feature>
<proteinExistence type="inferred from homology"/>
<comment type="similarity">
    <text evidence="2 5">Belongs to the LipB family.</text>
</comment>
<protein>
    <recommendedName>
        <fullName evidence="5">Octanoyltransferase</fullName>
        <ecNumber evidence="5">2.3.1.181</ecNumber>
    </recommendedName>
</protein>
<evidence type="ECO:0000313" key="10">
    <source>
        <dbReference type="EMBL" id="PPJ52211.1"/>
    </source>
</evidence>
<dbReference type="InterPro" id="IPR045864">
    <property type="entry name" value="aa-tRNA-synth_II/BPL/LPL"/>
</dbReference>
<dbReference type="PROSITE" id="PS01313">
    <property type="entry name" value="LIPB"/>
    <property type="match status" value="1"/>
</dbReference>
<dbReference type="STRING" id="357750.A0A2S6BXN5"/>
<sequence>MTVLRHLHLPNVVSYQHAADLQHRLVTRFLAHKADAKHVIAPPPTILTAEFRPVYTCGRREIGTVSAAQREFLVQPTPWGQADFQEALRGGQTTFHGPGQLVAYPIIDLRQHGLTPRCYVRLLENTVMDVCKEHGVQTRTTQHPGVWVNDEEKICAAGVHLRRHISSHGIGLNLNIELDWFERVVACGLEGKRTTSLREQTGQEQWVVGTVAEQFVRYFGMRLGNVELPAVSISEDDVD</sequence>
<gene>
    <name evidence="10" type="ORF">CBER1_09739</name>
</gene>
<feature type="domain" description="BPL/LPL catalytic" evidence="9">
    <location>
        <begin position="40"/>
        <end position="227"/>
    </location>
</feature>
<dbReference type="InterPro" id="IPR000544">
    <property type="entry name" value="Octanoyltransferase"/>
</dbReference>
<keyword evidence="11" id="KW-1185">Reference proteome</keyword>
<dbReference type="AlphaFoldDB" id="A0A2S6BXN5"/>
<dbReference type="PROSITE" id="PS51733">
    <property type="entry name" value="BPL_LPL_CATALYTIC"/>
    <property type="match status" value="1"/>
</dbReference>
<dbReference type="GO" id="GO:0009249">
    <property type="term" value="P:protein lipoylation"/>
    <property type="evidence" value="ECO:0007669"/>
    <property type="project" value="InterPro"/>
</dbReference>
<evidence type="ECO:0000256" key="7">
    <source>
        <dbReference type="PIRSR" id="PIRSR016262-2"/>
    </source>
</evidence>
<keyword evidence="3 5" id="KW-0808">Transferase</keyword>
<dbReference type="Proteomes" id="UP000237631">
    <property type="component" value="Unassembled WGS sequence"/>
</dbReference>
<feature type="binding site" evidence="7">
    <location>
        <begin position="156"/>
        <end position="158"/>
    </location>
    <ligand>
        <name>substrate</name>
    </ligand>
</feature>
<dbReference type="CDD" id="cd16444">
    <property type="entry name" value="LipB"/>
    <property type="match status" value="1"/>
</dbReference>
<dbReference type="UniPathway" id="UPA00538">
    <property type="reaction ID" value="UER00592"/>
</dbReference>
<dbReference type="EC" id="2.3.1.181" evidence="5"/>
<evidence type="ECO:0000256" key="5">
    <source>
        <dbReference type="PIRNR" id="PIRNR016262"/>
    </source>
</evidence>
<evidence type="ECO:0000256" key="4">
    <source>
        <dbReference type="ARBA" id="ARBA00023315"/>
    </source>
</evidence>
<dbReference type="InterPro" id="IPR004143">
    <property type="entry name" value="BPL_LPL_catalytic"/>
</dbReference>
<reference evidence="11" key="1">
    <citation type="journal article" date="2017" name="bioRxiv">
        <title>Conservation of a gene cluster reveals novel cercosporin biosynthetic mechanisms and extends production to the genus Colletotrichum.</title>
        <authorList>
            <person name="de Jonge R."/>
            <person name="Ebert M.K."/>
            <person name="Huitt-Roehl C.R."/>
            <person name="Pal P."/>
            <person name="Suttle J.C."/>
            <person name="Spanner R.E."/>
            <person name="Neubauer J.D."/>
            <person name="Jurick W.M.II."/>
            <person name="Stott K.A."/>
            <person name="Secor G.A."/>
            <person name="Thomma B.P.H.J."/>
            <person name="Van de Peer Y."/>
            <person name="Townsend C.A."/>
            <person name="Bolton M.D."/>
        </authorList>
    </citation>
    <scope>NUCLEOTIDE SEQUENCE [LARGE SCALE GENOMIC DNA]</scope>
    <source>
        <strain evidence="11">CBS538.71</strain>
    </source>
</reference>
<dbReference type="PANTHER" id="PTHR10993">
    <property type="entry name" value="OCTANOYLTRANSFERASE"/>
    <property type="match status" value="1"/>
</dbReference>
<comment type="catalytic activity">
    <reaction evidence="5">
        <text>octanoyl-[ACP] + L-lysyl-[protein] = N(6)-octanoyl-L-lysyl-[protein] + holo-[ACP] + H(+)</text>
        <dbReference type="Rhea" id="RHEA:17665"/>
        <dbReference type="Rhea" id="RHEA-COMP:9636"/>
        <dbReference type="Rhea" id="RHEA-COMP:9685"/>
        <dbReference type="Rhea" id="RHEA-COMP:9752"/>
        <dbReference type="Rhea" id="RHEA-COMP:9928"/>
        <dbReference type="ChEBI" id="CHEBI:15378"/>
        <dbReference type="ChEBI" id="CHEBI:29969"/>
        <dbReference type="ChEBI" id="CHEBI:64479"/>
        <dbReference type="ChEBI" id="CHEBI:78463"/>
        <dbReference type="ChEBI" id="CHEBI:78809"/>
        <dbReference type="EC" id="2.3.1.181"/>
    </reaction>
</comment>
<evidence type="ECO:0000313" key="11">
    <source>
        <dbReference type="Proteomes" id="UP000237631"/>
    </source>
</evidence>
<feature type="site" description="Lowers pKa of active site Cys" evidence="8">
    <location>
        <position position="153"/>
    </location>
</feature>
<evidence type="ECO:0000256" key="3">
    <source>
        <dbReference type="ARBA" id="ARBA00022679"/>
    </source>
</evidence>
<evidence type="ECO:0000259" key="9">
    <source>
        <dbReference type="PROSITE" id="PS51733"/>
    </source>
</evidence>
<dbReference type="Gene3D" id="3.30.930.10">
    <property type="entry name" value="Bira Bifunctional Protein, Domain 2"/>
    <property type="match status" value="1"/>
</dbReference>
<organism evidence="10 11">
    <name type="scientific">Cercospora berteroae</name>
    <dbReference type="NCBI Taxonomy" id="357750"/>
    <lineage>
        <taxon>Eukaryota</taxon>
        <taxon>Fungi</taxon>
        <taxon>Dikarya</taxon>
        <taxon>Ascomycota</taxon>
        <taxon>Pezizomycotina</taxon>
        <taxon>Dothideomycetes</taxon>
        <taxon>Dothideomycetidae</taxon>
        <taxon>Mycosphaerellales</taxon>
        <taxon>Mycosphaerellaceae</taxon>
        <taxon>Cercospora</taxon>
    </lineage>
</organism>